<keyword evidence="3" id="KW-0378">Hydrolase</keyword>
<dbReference type="RefSeq" id="WP_146922132.1">
    <property type="nucleotide sequence ID" value="NZ_CP042430.1"/>
</dbReference>
<dbReference type="InterPro" id="IPR006680">
    <property type="entry name" value="Amidohydro-rel"/>
</dbReference>
<dbReference type="GO" id="GO:0019748">
    <property type="term" value="P:secondary metabolic process"/>
    <property type="evidence" value="ECO:0007669"/>
    <property type="project" value="TreeGrafter"/>
</dbReference>
<gene>
    <name evidence="3" type="ORF">FSW04_20800</name>
</gene>
<dbReference type="GO" id="GO:0016787">
    <property type="term" value="F:hydrolase activity"/>
    <property type="evidence" value="ECO:0007669"/>
    <property type="project" value="UniProtKB-KW"/>
</dbReference>
<dbReference type="OrthoDB" id="2533941at2"/>
<reference evidence="3 4" key="1">
    <citation type="journal article" date="2018" name="J. Microbiol.">
        <title>Baekduia soli gen. nov., sp. nov., a novel bacterium isolated from the soil of Baekdu Mountain and proposal of a novel family name, Baekduiaceae fam. nov.</title>
        <authorList>
            <person name="An D.S."/>
            <person name="Siddiqi M.Z."/>
            <person name="Kim K.H."/>
            <person name="Yu H.S."/>
            <person name="Im W.T."/>
        </authorList>
    </citation>
    <scope>NUCLEOTIDE SEQUENCE [LARGE SCALE GENOMIC DNA]</scope>
    <source>
        <strain evidence="3 4">BR7-21</strain>
    </source>
</reference>
<dbReference type="KEGG" id="bsol:FSW04_20800"/>
<dbReference type="InterPro" id="IPR032466">
    <property type="entry name" value="Metal_Hydrolase"/>
</dbReference>
<dbReference type="SUPFAM" id="SSF51556">
    <property type="entry name" value="Metallo-dependent hydrolases"/>
    <property type="match status" value="1"/>
</dbReference>
<sequence length="365" mass="40319">MTAVQAAVGPLNTGSWTGPTIDADVHVAVPGIDVLLPHLADFWVEYVHESNFQMPPGASQIYPPGAPTTCRPEWRAADGTPAGTDLAMLQREVLDPLRVERAVVNCSWAVDTIRHPDFSLALARAINDWLVAEWLDRDPRLRASLVVPGHDPAGAATEIDRIGGHPGFVQVLLPSHSMRLYGNRLWHPMFEAIARHDLVAGVHFGGQSDGPPTPTGHPAWFLEEHAGELQLWAAQLTSVIAEGLFEKFRTLRMTFSESGFAWMGGTMWRLDKEWKGLRRDIPWVVQPPSQTIRERLKVTVQPLDAGPPEHYANAISWIGAPEMLMFASDYPHAHDQDIQRLLDAVPESAHAGIMGDNARAHYRGL</sequence>
<evidence type="ECO:0000256" key="1">
    <source>
        <dbReference type="ARBA" id="ARBA00023239"/>
    </source>
</evidence>
<dbReference type="EMBL" id="CP042430">
    <property type="protein sequence ID" value="QEC49767.1"/>
    <property type="molecule type" value="Genomic_DNA"/>
</dbReference>
<dbReference type="GO" id="GO:0005737">
    <property type="term" value="C:cytoplasm"/>
    <property type="evidence" value="ECO:0007669"/>
    <property type="project" value="TreeGrafter"/>
</dbReference>
<name>A0A5B8U9T1_9ACTN</name>
<evidence type="ECO:0000313" key="4">
    <source>
        <dbReference type="Proteomes" id="UP000321805"/>
    </source>
</evidence>
<feature type="domain" description="Amidohydrolase-related" evidence="2">
    <location>
        <begin position="21"/>
        <end position="363"/>
    </location>
</feature>
<dbReference type="GO" id="GO:0016831">
    <property type="term" value="F:carboxy-lyase activity"/>
    <property type="evidence" value="ECO:0007669"/>
    <property type="project" value="InterPro"/>
</dbReference>
<evidence type="ECO:0000259" key="2">
    <source>
        <dbReference type="Pfam" id="PF04909"/>
    </source>
</evidence>
<evidence type="ECO:0000313" key="3">
    <source>
        <dbReference type="EMBL" id="QEC49767.1"/>
    </source>
</evidence>
<dbReference type="Proteomes" id="UP000321805">
    <property type="component" value="Chromosome"/>
</dbReference>
<keyword evidence="1" id="KW-0456">Lyase</keyword>
<dbReference type="PANTHER" id="PTHR21240">
    <property type="entry name" value="2-AMINO-3-CARBOXYLMUCONATE-6-SEMIALDEHYDE DECARBOXYLASE"/>
    <property type="match status" value="1"/>
</dbReference>
<dbReference type="AlphaFoldDB" id="A0A5B8U9T1"/>
<organism evidence="3 4">
    <name type="scientific">Baekduia soli</name>
    <dbReference type="NCBI Taxonomy" id="496014"/>
    <lineage>
        <taxon>Bacteria</taxon>
        <taxon>Bacillati</taxon>
        <taxon>Actinomycetota</taxon>
        <taxon>Thermoleophilia</taxon>
        <taxon>Solirubrobacterales</taxon>
        <taxon>Baekduiaceae</taxon>
        <taxon>Baekduia</taxon>
    </lineage>
</organism>
<protein>
    <submittedName>
        <fullName evidence="3">Amidohydrolase</fullName>
    </submittedName>
</protein>
<keyword evidence="4" id="KW-1185">Reference proteome</keyword>
<dbReference type="PANTHER" id="PTHR21240:SF28">
    <property type="entry name" value="ISO-OROTATE DECARBOXYLASE (EUROFUNG)"/>
    <property type="match status" value="1"/>
</dbReference>
<accession>A0A5B8U9T1</accession>
<dbReference type="Pfam" id="PF04909">
    <property type="entry name" value="Amidohydro_2"/>
    <property type="match status" value="1"/>
</dbReference>
<dbReference type="InterPro" id="IPR032465">
    <property type="entry name" value="ACMSD"/>
</dbReference>
<dbReference type="Gene3D" id="3.20.20.140">
    <property type="entry name" value="Metal-dependent hydrolases"/>
    <property type="match status" value="1"/>
</dbReference>
<proteinExistence type="predicted"/>